<name>A0A8S1VPB3_PAROT</name>
<dbReference type="AlphaFoldDB" id="A0A8S1VPB3"/>
<dbReference type="Proteomes" id="UP000683925">
    <property type="component" value="Unassembled WGS sequence"/>
</dbReference>
<reference evidence="1" key="1">
    <citation type="submission" date="2021-01" db="EMBL/GenBank/DDBJ databases">
        <authorList>
            <consortium name="Genoscope - CEA"/>
            <person name="William W."/>
        </authorList>
    </citation>
    <scope>NUCLEOTIDE SEQUENCE</scope>
</reference>
<organism evidence="1 2">
    <name type="scientific">Paramecium octaurelia</name>
    <dbReference type="NCBI Taxonomy" id="43137"/>
    <lineage>
        <taxon>Eukaryota</taxon>
        <taxon>Sar</taxon>
        <taxon>Alveolata</taxon>
        <taxon>Ciliophora</taxon>
        <taxon>Intramacronucleata</taxon>
        <taxon>Oligohymenophorea</taxon>
        <taxon>Peniculida</taxon>
        <taxon>Parameciidae</taxon>
        <taxon>Paramecium</taxon>
    </lineage>
</organism>
<dbReference type="EMBL" id="CAJJDP010000071">
    <property type="protein sequence ID" value="CAD8179050.1"/>
    <property type="molecule type" value="Genomic_DNA"/>
</dbReference>
<evidence type="ECO:0000313" key="1">
    <source>
        <dbReference type="EMBL" id="CAD8179050.1"/>
    </source>
</evidence>
<sequence>MKQRIKIVYQEEFNLESLIGFRRIKKKINNKPIQLFSDEENESDQSDGDGEIHFWELDFVINSPNSKYIAFDISKENDYSERSYFHVIIDTSTKKIKYQRKFYDDSNMLFTYDSKYLIIEDDQKNTLVDLETFKEKLIDQKGDSIISIDSENNIYKLHSKADDSCNLVIYSISDNSQKKVNMRQEIIKEEIINFEKIFQTYVFVETEKQVYLLSLENHKIIQRSQQKQSYADSKNFVFKNSIIVQQNEKRNKIYVKILNNFKLIRKFKNANDAIIFKNTQSIYKYNFCSAKLKDGDKIERTNLITGVTIKPDLDLGKYDRQFHQQVFITQNYLLDLSKAKLRYFRISD</sequence>
<dbReference type="OMA" id="YQRKFYD"/>
<proteinExistence type="predicted"/>
<accession>A0A8S1VPB3</accession>
<gene>
    <name evidence="1" type="ORF">POCTA_138.1.T0720096</name>
</gene>
<protein>
    <submittedName>
        <fullName evidence="1">Uncharacterized protein</fullName>
    </submittedName>
</protein>
<evidence type="ECO:0000313" key="2">
    <source>
        <dbReference type="Proteomes" id="UP000683925"/>
    </source>
</evidence>
<keyword evidence="2" id="KW-1185">Reference proteome</keyword>
<comment type="caution">
    <text evidence="1">The sequence shown here is derived from an EMBL/GenBank/DDBJ whole genome shotgun (WGS) entry which is preliminary data.</text>
</comment>
<dbReference type="OrthoDB" id="307069at2759"/>